<dbReference type="GO" id="GO:0016020">
    <property type="term" value="C:membrane"/>
    <property type="evidence" value="ECO:0007669"/>
    <property type="project" value="UniProtKB-SubCell"/>
</dbReference>
<evidence type="ECO:0000256" key="4">
    <source>
        <dbReference type="ARBA" id="ARBA00022989"/>
    </source>
</evidence>
<feature type="transmembrane region" description="Helical" evidence="6">
    <location>
        <begin position="239"/>
        <end position="256"/>
    </location>
</feature>
<feature type="transmembrane region" description="Helical" evidence="6">
    <location>
        <begin position="204"/>
        <end position="227"/>
    </location>
</feature>
<feature type="transmembrane region" description="Helical" evidence="6">
    <location>
        <begin position="33"/>
        <end position="52"/>
    </location>
</feature>
<keyword evidence="9" id="KW-1185">Reference proteome</keyword>
<evidence type="ECO:0000256" key="6">
    <source>
        <dbReference type="SAM" id="Phobius"/>
    </source>
</evidence>
<dbReference type="Proteomes" id="UP000569914">
    <property type="component" value="Unassembled WGS sequence"/>
</dbReference>
<protein>
    <submittedName>
        <fullName evidence="8">Drug/metabolite transporter (DMT)-like permease</fullName>
    </submittedName>
</protein>
<feature type="domain" description="EamA" evidence="7">
    <location>
        <begin position="5"/>
        <end position="136"/>
    </location>
</feature>
<dbReference type="RefSeq" id="WP_179747651.1">
    <property type="nucleotide sequence ID" value="NZ_JACCBU010000001.1"/>
</dbReference>
<comment type="subcellular location">
    <subcellularLocation>
        <location evidence="1">Membrane</location>
        <topology evidence="1">Multi-pass membrane protein</topology>
    </subcellularLocation>
</comment>
<dbReference type="InterPro" id="IPR037185">
    <property type="entry name" value="EmrE-like"/>
</dbReference>
<organism evidence="8 9">
    <name type="scientific">Microlunatus parietis</name>
    <dbReference type="NCBI Taxonomy" id="682979"/>
    <lineage>
        <taxon>Bacteria</taxon>
        <taxon>Bacillati</taxon>
        <taxon>Actinomycetota</taxon>
        <taxon>Actinomycetes</taxon>
        <taxon>Propionibacteriales</taxon>
        <taxon>Propionibacteriaceae</taxon>
        <taxon>Microlunatus</taxon>
    </lineage>
</organism>
<keyword evidence="5 6" id="KW-0472">Membrane</keyword>
<feature type="transmembrane region" description="Helical" evidence="6">
    <location>
        <begin position="172"/>
        <end position="192"/>
    </location>
</feature>
<dbReference type="Pfam" id="PF00892">
    <property type="entry name" value="EamA"/>
    <property type="match status" value="2"/>
</dbReference>
<dbReference type="SUPFAM" id="SSF103481">
    <property type="entry name" value="Multidrug resistance efflux transporter EmrE"/>
    <property type="match status" value="2"/>
</dbReference>
<feature type="transmembrane region" description="Helical" evidence="6">
    <location>
        <begin position="124"/>
        <end position="140"/>
    </location>
</feature>
<feature type="transmembrane region" description="Helical" evidence="6">
    <location>
        <begin position="262"/>
        <end position="280"/>
    </location>
</feature>
<feature type="domain" description="EamA" evidence="7">
    <location>
        <begin position="153"/>
        <end position="277"/>
    </location>
</feature>
<gene>
    <name evidence="8" type="ORF">BKA15_000102</name>
</gene>
<accession>A0A7Y9L9G3</accession>
<dbReference type="AlphaFoldDB" id="A0A7Y9L9G3"/>
<dbReference type="PANTHER" id="PTHR32322">
    <property type="entry name" value="INNER MEMBRANE TRANSPORTER"/>
    <property type="match status" value="1"/>
</dbReference>
<proteinExistence type="inferred from homology"/>
<dbReference type="InterPro" id="IPR000620">
    <property type="entry name" value="EamA_dom"/>
</dbReference>
<keyword evidence="3 6" id="KW-0812">Transmembrane</keyword>
<feature type="transmembrane region" description="Helical" evidence="6">
    <location>
        <begin position="94"/>
        <end position="112"/>
    </location>
</feature>
<feature type="transmembrane region" description="Helical" evidence="6">
    <location>
        <begin position="146"/>
        <end position="165"/>
    </location>
</feature>
<evidence type="ECO:0000256" key="3">
    <source>
        <dbReference type="ARBA" id="ARBA00022692"/>
    </source>
</evidence>
<evidence type="ECO:0000259" key="7">
    <source>
        <dbReference type="Pfam" id="PF00892"/>
    </source>
</evidence>
<evidence type="ECO:0000313" key="9">
    <source>
        <dbReference type="Proteomes" id="UP000569914"/>
    </source>
</evidence>
<comment type="similarity">
    <text evidence="2">Belongs to the EamA transporter family.</text>
</comment>
<reference evidence="8 9" key="1">
    <citation type="submission" date="2020-07" db="EMBL/GenBank/DDBJ databases">
        <title>Sequencing the genomes of 1000 actinobacteria strains.</title>
        <authorList>
            <person name="Klenk H.-P."/>
        </authorList>
    </citation>
    <scope>NUCLEOTIDE SEQUENCE [LARGE SCALE GENOMIC DNA]</scope>
    <source>
        <strain evidence="8 9">DSM 22083</strain>
    </source>
</reference>
<feature type="transmembrane region" description="Helical" evidence="6">
    <location>
        <begin position="7"/>
        <end position="27"/>
    </location>
</feature>
<dbReference type="PANTHER" id="PTHR32322:SF2">
    <property type="entry name" value="EAMA DOMAIN-CONTAINING PROTEIN"/>
    <property type="match status" value="1"/>
</dbReference>
<name>A0A7Y9L9G3_9ACTN</name>
<dbReference type="InterPro" id="IPR050638">
    <property type="entry name" value="AA-Vitamin_Transporters"/>
</dbReference>
<sequence>MTRRGWILFAALSLFWGIPYLFIRVAVVEIDPLLLAFGRTFLGALLLLPIALRQGAFRSLLKHWRWILLFTVIEIVVPWFMLGTAETRLNSSTTGLFIAVVPLITAILLGVLGHDRFDARRITGLLLGFAGAALLVGLDVHVDDLLAVGALGLVTIGYAIGPIIISRKLDDLPPLGVITASLFLAAAVYAPFTPLVWPDRMVSAQAISSVVVLAVVCTAGAFLVMFALIKEVGPSRMTFITYINPAIAIILGAAILHEPLTIGLAIGFPLVIIGSILGTWKSKPAPPEAVATGPDLAEERGS</sequence>
<dbReference type="EMBL" id="JACCBU010000001">
    <property type="protein sequence ID" value="NYE68773.1"/>
    <property type="molecule type" value="Genomic_DNA"/>
</dbReference>
<feature type="transmembrane region" description="Helical" evidence="6">
    <location>
        <begin position="64"/>
        <end position="82"/>
    </location>
</feature>
<evidence type="ECO:0000313" key="8">
    <source>
        <dbReference type="EMBL" id="NYE68773.1"/>
    </source>
</evidence>
<evidence type="ECO:0000256" key="5">
    <source>
        <dbReference type="ARBA" id="ARBA00023136"/>
    </source>
</evidence>
<keyword evidence="4 6" id="KW-1133">Transmembrane helix</keyword>
<evidence type="ECO:0000256" key="1">
    <source>
        <dbReference type="ARBA" id="ARBA00004141"/>
    </source>
</evidence>
<evidence type="ECO:0000256" key="2">
    <source>
        <dbReference type="ARBA" id="ARBA00007362"/>
    </source>
</evidence>
<comment type="caution">
    <text evidence="8">The sequence shown here is derived from an EMBL/GenBank/DDBJ whole genome shotgun (WGS) entry which is preliminary data.</text>
</comment>